<dbReference type="RefSeq" id="WP_354313047.1">
    <property type="nucleotide sequence ID" value="NZ_JBEPME010000002.1"/>
</dbReference>
<evidence type="ECO:0000313" key="2">
    <source>
        <dbReference type="Proteomes" id="UP001549104"/>
    </source>
</evidence>
<gene>
    <name evidence="1" type="ORF">ABIC55_002042</name>
</gene>
<protein>
    <recommendedName>
        <fullName evidence="3">Lipoprotein</fullName>
    </recommendedName>
</protein>
<sequence>MKKSILITVILSLLFMLGCNQKQKEDFVLLESNLTDEDSKLLFLDSNLKEIETKVIKSNGLTSLINDEEKLLSISPYKSEYITVSKDEIDITDSKLPHPLFMIPFNNEKMFVYNYDKENDMNYYTYKMEGRKGSEPFRLKGIPFSITSDKKSLFIYSRDFTEPIENQFTLSVVDTIDNSIVKELVIDGPLVSSDLSVHDNQLYISLVDMDNGDSYIYTLNLENWQLEIKKLKEKNILGVYIQKDNVYAIYSNSGKSLLIKYNNDFSKLLESTEIGYTIEKPKFSKDMMYFISNKDDNSTFFSFDLKKLKINNVTEIPSSIIDYVILSQ</sequence>
<evidence type="ECO:0000313" key="1">
    <source>
        <dbReference type="EMBL" id="MET3656955.1"/>
    </source>
</evidence>
<proteinExistence type="predicted"/>
<comment type="caution">
    <text evidence="1">The sequence shown here is derived from an EMBL/GenBank/DDBJ whole genome shotgun (WGS) entry which is preliminary data.</text>
</comment>
<organism evidence="1 2">
    <name type="scientific">Sporosarcina psychrophila</name>
    <name type="common">Bacillus psychrophilus</name>
    <dbReference type="NCBI Taxonomy" id="1476"/>
    <lineage>
        <taxon>Bacteria</taxon>
        <taxon>Bacillati</taxon>
        <taxon>Bacillota</taxon>
        <taxon>Bacilli</taxon>
        <taxon>Bacillales</taxon>
        <taxon>Caryophanaceae</taxon>
        <taxon>Sporosarcina</taxon>
    </lineage>
</organism>
<dbReference type="EMBL" id="JBEPME010000002">
    <property type="protein sequence ID" value="MET3656955.1"/>
    <property type="molecule type" value="Genomic_DNA"/>
</dbReference>
<dbReference type="SUPFAM" id="SSF82171">
    <property type="entry name" value="DPP6 N-terminal domain-like"/>
    <property type="match status" value="1"/>
</dbReference>
<accession>A0ABV2K797</accession>
<evidence type="ECO:0008006" key="3">
    <source>
        <dbReference type="Google" id="ProtNLM"/>
    </source>
</evidence>
<dbReference type="PROSITE" id="PS51257">
    <property type="entry name" value="PROKAR_LIPOPROTEIN"/>
    <property type="match status" value="1"/>
</dbReference>
<keyword evidence="2" id="KW-1185">Reference proteome</keyword>
<name>A0ABV2K797_SPOPS</name>
<dbReference type="Proteomes" id="UP001549104">
    <property type="component" value="Unassembled WGS sequence"/>
</dbReference>
<reference evidence="1 2" key="1">
    <citation type="submission" date="2024-06" db="EMBL/GenBank/DDBJ databases">
        <title>Sorghum-associated microbial communities from plants grown in Nebraska, USA.</title>
        <authorList>
            <person name="Schachtman D."/>
        </authorList>
    </citation>
    <scope>NUCLEOTIDE SEQUENCE [LARGE SCALE GENOMIC DNA]</scope>
    <source>
        <strain evidence="1 2">1288</strain>
    </source>
</reference>